<dbReference type="Gene3D" id="1.10.510.10">
    <property type="entry name" value="Transferase(Phosphotransferase) domain 1"/>
    <property type="match status" value="1"/>
</dbReference>
<dbReference type="GO" id="GO:0004672">
    <property type="term" value="F:protein kinase activity"/>
    <property type="evidence" value="ECO:0007669"/>
    <property type="project" value="InterPro"/>
</dbReference>
<dbReference type="RefSeq" id="XP_024554040.1">
    <property type="nucleotide sequence ID" value="XM_024698223.1"/>
</dbReference>
<feature type="transmembrane region" description="Helical" evidence="4">
    <location>
        <begin position="1117"/>
        <end position="1140"/>
    </location>
</feature>
<gene>
    <name evidence="6" type="ORF">BCIN_16g05010</name>
</gene>
<dbReference type="InterPro" id="IPR000719">
    <property type="entry name" value="Prot_kinase_dom"/>
</dbReference>
<dbReference type="KEGG" id="bfu:BCIN_16g05010"/>
<proteinExistence type="predicted"/>
<dbReference type="GO" id="GO:0005524">
    <property type="term" value="F:ATP binding"/>
    <property type="evidence" value="ECO:0007669"/>
    <property type="project" value="InterPro"/>
</dbReference>
<reference evidence="6 7" key="3">
    <citation type="journal article" date="2017" name="Mol. Plant Pathol.">
        <title>A gapless genome sequence of the fungus Botrytis cinerea.</title>
        <authorList>
            <person name="Van Kan J.A."/>
            <person name="Stassen J.H."/>
            <person name="Mosbach A."/>
            <person name="Van Der Lee T.A."/>
            <person name="Faino L."/>
            <person name="Farmer A.D."/>
            <person name="Papasotiriou D.G."/>
            <person name="Zhou S."/>
            <person name="Seidl M.F."/>
            <person name="Cottam E."/>
            <person name="Edel D."/>
            <person name="Hahn M."/>
            <person name="Schwartz D.C."/>
            <person name="Dietrich R.A."/>
            <person name="Widdison S."/>
            <person name="Scalliet G."/>
        </authorList>
    </citation>
    <scope>NUCLEOTIDE SEQUENCE [LARGE SCALE GENOMIC DNA]</scope>
    <source>
        <strain evidence="6 7">B05.10</strain>
    </source>
</reference>
<dbReference type="OrthoDB" id="3495249at2759"/>
<feature type="transmembrane region" description="Helical" evidence="4">
    <location>
        <begin position="1370"/>
        <end position="1390"/>
    </location>
</feature>
<feature type="domain" description="Protein kinase" evidence="5">
    <location>
        <begin position="111"/>
        <end position="496"/>
    </location>
</feature>
<evidence type="ECO:0000256" key="1">
    <source>
        <dbReference type="ARBA" id="ARBA00023065"/>
    </source>
</evidence>
<keyword evidence="4" id="KW-0812">Transmembrane</keyword>
<feature type="transmembrane region" description="Helical" evidence="4">
    <location>
        <begin position="1345"/>
        <end position="1364"/>
    </location>
</feature>
<dbReference type="SUPFAM" id="SSF56112">
    <property type="entry name" value="Protein kinase-like (PK-like)"/>
    <property type="match status" value="1"/>
</dbReference>
<evidence type="ECO:0000313" key="6">
    <source>
        <dbReference type="EMBL" id="ATZ58831.1"/>
    </source>
</evidence>
<evidence type="ECO:0000256" key="2">
    <source>
        <dbReference type="SAM" id="Coils"/>
    </source>
</evidence>
<dbReference type="InterPro" id="IPR008271">
    <property type="entry name" value="Ser/Thr_kinase_AS"/>
</dbReference>
<dbReference type="InterPro" id="IPR036770">
    <property type="entry name" value="Ankyrin_rpt-contain_sf"/>
</dbReference>
<reference evidence="6 7" key="2">
    <citation type="journal article" date="2012" name="Eukaryot. Cell">
        <title>Genome update of Botrytis cinerea strains B05.10 and T4.</title>
        <authorList>
            <person name="Staats M."/>
            <person name="van Kan J.A."/>
        </authorList>
    </citation>
    <scope>NUCLEOTIDE SEQUENCE [LARGE SCALE GENOMIC DNA]</scope>
    <source>
        <strain evidence="6 7">B05.10</strain>
    </source>
</reference>
<dbReference type="GO" id="GO:0006874">
    <property type="term" value="P:intracellular calcium ion homeostasis"/>
    <property type="evidence" value="ECO:0007669"/>
    <property type="project" value="TreeGrafter"/>
</dbReference>
<feature type="compositionally biased region" description="Polar residues" evidence="3">
    <location>
        <begin position="1"/>
        <end position="10"/>
    </location>
</feature>
<feature type="transmembrane region" description="Helical" evidence="4">
    <location>
        <begin position="1026"/>
        <end position="1046"/>
    </location>
</feature>
<feature type="transmembrane region" description="Helical" evidence="4">
    <location>
        <begin position="1161"/>
        <end position="1181"/>
    </location>
</feature>
<dbReference type="Pfam" id="PF00069">
    <property type="entry name" value="Pkinase"/>
    <property type="match status" value="1"/>
</dbReference>
<organism evidence="6 7">
    <name type="scientific">Botryotinia fuckeliana (strain B05.10)</name>
    <name type="common">Noble rot fungus</name>
    <name type="synonym">Botrytis cinerea</name>
    <dbReference type="NCBI Taxonomy" id="332648"/>
    <lineage>
        <taxon>Eukaryota</taxon>
        <taxon>Fungi</taxon>
        <taxon>Dikarya</taxon>
        <taxon>Ascomycota</taxon>
        <taxon>Pezizomycotina</taxon>
        <taxon>Leotiomycetes</taxon>
        <taxon>Helotiales</taxon>
        <taxon>Sclerotiniaceae</taxon>
        <taxon>Botrytis</taxon>
    </lineage>
</organism>
<evidence type="ECO:0000256" key="4">
    <source>
        <dbReference type="SAM" id="Phobius"/>
    </source>
</evidence>
<feature type="coiled-coil region" evidence="2">
    <location>
        <begin position="188"/>
        <end position="215"/>
    </location>
</feature>
<evidence type="ECO:0000259" key="5">
    <source>
        <dbReference type="PROSITE" id="PS50011"/>
    </source>
</evidence>
<dbReference type="VEuPathDB" id="FungiDB:Bcin16g05010"/>
<keyword evidence="4" id="KW-1133">Transmembrane helix</keyword>
<evidence type="ECO:0000313" key="7">
    <source>
        <dbReference type="Proteomes" id="UP000001798"/>
    </source>
</evidence>
<evidence type="ECO:0000256" key="3">
    <source>
        <dbReference type="SAM" id="MobiDB-lite"/>
    </source>
</evidence>
<dbReference type="PROSITE" id="PS00108">
    <property type="entry name" value="PROTEIN_KINASE_ST"/>
    <property type="match status" value="1"/>
</dbReference>
<name>A0A384K7T2_BOTFB</name>
<feature type="transmembrane region" description="Helical" evidence="4">
    <location>
        <begin position="1314"/>
        <end position="1333"/>
    </location>
</feature>
<feature type="compositionally biased region" description="Polar residues" evidence="3">
    <location>
        <begin position="27"/>
        <end position="37"/>
    </location>
</feature>
<dbReference type="PANTHER" id="PTHR31503">
    <property type="entry name" value="VACUOLAR CALCIUM ION TRANSPORTER"/>
    <property type="match status" value="1"/>
</dbReference>
<keyword evidence="4" id="KW-0472">Membrane</keyword>
<dbReference type="GO" id="GO:0016020">
    <property type="term" value="C:membrane"/>
    <property type="evidence" value="ECO:0007669"/>
    <property type="project" value="InterPro"/>
</dbReference>
<dbReference type="InterPro" id="IPR004713">
    <property type="entry name" value="CaH_exchang"/>
</dbReference>
<feature type="transmembrane region" description="Helical" evidence="4">
    <location>
        <begin position="1247"/>
        <end position="1268"/>
    </location>
</feature>
<dbReference type="SMART" id="SM00220">
    <property type="entry name" value="S_TKc"/>
    <property type="match status" value="1"/>
</dbReference>
<reference evidence="6 7" key="1">
    <citation type="journal article" date="2011" name="PLoS Genet.">
        <title>Genomic analysis of the necrotrophic fungal pathogens Sclerotinia sclerotiorum and Botrytis cinerea.</title>
        <authorList>
            <person name="Amselem J."/>
            <person name="Cuomo C.A."/>
            <person name="van Kan J.A."/>
            <person name="Viaud M."/>
            <person name="Benito E.P."/>
            <person name="Couloux A."/>
            <person name="Coutinho P.M."/>
            <person name="de Vries R.P."/>
            <person name="Dyer P.S."/>
            <person name="Fillinger S."/>
            <person name="Fournier E."/>
            <person name="Gout L."/>
            <person name="Hahn M."/>
            <person name="Kohn L."/>
            <person name="Lapalu N."/>
            <person name="Plummer K.M."/>
            <person name="Pradier J.M."/>
            <person name="Quevillon E."/>
            <person name="Sharon A."/>
            <person name="Simon A."/>
            <person name="ten Have A."/>
            <person name="Tudzynski B."/>
            <person name="Tudzynski P."/>
            <person name="Wincker P."/>
            <person name="Andrew M."/>
            <person name="Anthouard V."/>
            <person name="Beever R.E."/>
            <person name="Beffa R."/>
            <person name="Benoit I."/>
            <person name="Bouzid O."/>
            <person name="Brault B."/>
            <person name="Chen Z."/>
            <person name="Choquer M."/>
            <person name="Collemare J."/>
            <person name="Cotton P."/>
            <person name="Danchin E.G."/>
            <person name="Da Silva C."/>
            <person name="Gautier A."/>
            <person name="Giraud C."/>
            <person name="Giraud T."/>
            <person name="Gonzalez C."/>
            <person name="Grossetete S."/>
            <person name="Guldener U."/>
            <person name="Henrissat B."/>
            <person name="Howlett B.J."/>
            <person name="Kodira C."/>
            <person name="Kretschmer M."/>
            <person name="Lappartient A."/>
            <person name="Leroch M."/>
            <person name="Levis C."/>
            <person name="Mauceli E."/>
            <person name="Neuveglise C."/>
            <person name="Oeser B."/>
            <person name="Pearson M."/>
            <person name="Poulain J."/>
            <person name="Poussereau N."/>
            <person name="Quesneville H."/>
            <person name="Rascle C."/>
            <person name="Schumacher J."/>
            <person name="Segurens B."/>
            <person name="Sexton A."/>
            <person name="Silva E."/>
            <person name="Sirven C."/>
            <person name="Soanes D.M."/>
            <person name="Talbot N.J."/>
            <person name="Templeton M."/>
            <person name="Yandava C."/>
            <person name="Yarden O."/>
            <person name="Zeng Q."/>
            <person name="Rollins J.A."/>
            <person name="Lebrun M.H."/>
            <person name="Dickman M."/>
        </authorList>
    </citation>
    <scope>NUCLEOTIDE SEQUENCE [LARGE SCALE GENOMIC DNA]</scope>
    <source>
        <strain evidence="6 7">B05.10</strain>
    </source>
</reference>
<dbReference type="Proteomes" id="UP000001798">
    <property type="component" value="Chromosome 16"/>
</dbReference>
<feature type="region of interest" description="Disordered" evidence="3">
    <location>
        <begin position="1"/>
        <end position="53"/>
    </location>
</feature>
<dbReference type="GO" id="GO:0015369">
    <property type="term" value="F:calcium:proton antiporter activity"/>
    <property type="evidence" value="ECO:0007669"/>
    <property type="project" value="TreeGrafter"/>
</dbReference>
<feature type="transmembrane region" description="Helical" evidence="4">
    <location>
        <begin position="1197"/>
        <end position="1216"/>
    </location>
</feature>
<dbReference type="GeneID" id="5431320"/>
<keyword evidence="1" id="KW-0813">Transport</keyword>
<dbReference type="InterPro" id="IPR011009">
    <property type="entry name" value="Kinase-like_dom_sf"/>
</dbReference>
<keyword evidence="2" id="KW-0175">Coiled coil</keyword>
<keyword evidence="1" id="KW-0406">Ion transport</keyword>
<dbReference type="PROSITE" id="PS50011">
    <property type="entry name" value="PROTEIN_KINASE_DOM"/>
    <property type="match status" value="1"/>
</dbReference>
<dbReference type="PANTHER" id="PTHR31503:SF22">
    <property type="entry name" value="VACUOLAR CALCIUM ION TRANSPORTER"/>
    <property type="match status" value="1"/>
</dbReference>
<dbReference type="Gene3D" id="1.25.40.20">
    <property type="entry name" value="Ankyrin repeat-containing domain"/>
    <property type="match status" value="1"/>
</dbReference>
<keyword evidence="7" id="KW-1185">Reference proteome</keyword>
<sequence length="1391" mass="156551">MNASKQNHPQIMNPAQMPQKASERDSTSGSASTNVDSSWEIADTAESSSTTNIPILGAGDPFMWDEQHTISKYSNFKGSGEPISALKAMKEVLEIISQNDIEGPQLFRLNSEFNLELGKGTQFRVTGASKEFRSKLKRARKLDNVEASQEEALLWDTLDTLADSVVKRALWTPDLTNRRFLSEAHGEQLSQQDMARELESQLRSAKKEIDKLCNKAYRKHPNIIRLWGWGLCLDTFEANTTLNTRIPLLVMEKATCDLADFLASSNYAKTSFEILIKICSDIGTGLGALHAGNVTHGDMKPENILLFANRSLIDAEVAWTAKLCDFGNAESKSWQISTDIDSLDASRMYSSNTEVSGHFAYAGTPGWIPPEAYPEKGLFKTFDFENLKRCDVFVYGLILWRIFQDDNERGEYDNNTKKRKSNRRHLVDGEKISQYLPPYDLAYKDAAKSIKKAAHAGRIPTSEDMWRILQVVRAALQPTPKYRDSRPWKSFDTVYYSIVRSFNENPIRDEVASETYKRLHRNARHNLDIVSALSLRASRRLRETRNFYFSKLSGPFLTIYSYMMLKLPSTIEKPLRQKAFENLYAVASSKLSLGWNLGDISKLNHAGESCYSFSELCSTIQLLSANSDIVYDSEDAHKLYAHARLRSRFKDCCWQSWTKSSGDFNTVALFLFSTDPNALNFSLENHHSRLLVHHCGNYLSTLAWLCRGEVGERELRNIADSEKLSSRLWSWTYRKGIPLEFRQNIFHLFVEKGCYVGPGFRQFLESLVEESASIHTNYSYIVSACAKVMQFSPLCLTSKPIQNPITIATRRFFLRGESPDQTEDDINDYNTSTILHEAVIACCYPAVEYFVRCSAIPLMLRDSAGKTPLELALEARKSHLETWQLVHIDAIVGVFSKTSKFNGPISQLPLGWKSLQLEDGVDVFFESTVNPKVPSLTFQAPKFSLLQEARIPLGSRKSDHGGLTYNFDLVRFMHRPMLDRLKDAPIVFGDNWYESECPGLHASVGASMKKLWIRVIIQVFNAARFVLFRSYLNILLIFLPITMFLSREKHQNTTLLAISLLATIPVIGGLEAALKDLYPVFPYSINQTLISRTGSCTAEVFIGIITIDWGDIELIKYLLVGTVICNQLLIPGISFFAGGIHNIRNGTTMGIEQRYNSTGHGLASTLVAIASVFSMILFFFSEMQDISSPQVEASSKFLSGAIAIISLVLFVIWLIFRHYTHIDLLNKGFLDGYDDEDSRPNVEIPRFANAILATIFIVLLAIQSRIIVASLQTFDPKSKHNLALVCIPLLLRVSKHVEAFKSAVRDDMDHTLDLTLGFAVTIGHFVGPFLVLLSCSMGKTLALVYNLYCITVVALSSLTIKYIVKDGKSNWLNGMLMVVTYTLIIACGILT</sequence>
<protein>
    <recommendedName>
        <fullName evidence="5">Protein kinase domain-containing protein</fullName>
    </recommendedName>
</protein>
<accession>A0A384K7T2</accession>
<feature type="transmembrane region" description="Helical" evidence="4">
    <location>
        <begin position="1053"/>
        <end position="1074"/>
    </location>
</feature>
<dbReference type="EMBL" id="CP009820">
    <property type="protein sequence ID" value="ATZ58831.1"/>
    <property type="molecule type" value="Genomic_DNA"/>
</dbReference>